<dbReference type="GO" id="GO:0008237">
    <property type="term" value="F:metallopeptidase activity"/>
    <property type="evidence" value="ECO:0007669"/>
    <property type="project" value="InterPro"/>
</dbReference>
<dbReference type="AlphaFoldDB" id="A0A1I0N2L8"/>
<evidence type="ECO:0000256" key="1">
    <source>
        <dbReference type="SAM" id="SignalP"/>
    </source>
</evidence>
<feature type="signal peptide" evidence="1">
    <location>
        <begin position="1"/>
        <end position="19"/>
    </location>
</feature>
<dbReference type="GeneID" id="99985625"/>
<dbReference type="Gene3D" id="3.40.390.10">
    <property type="entry name" value="Collagenase (Catalytic Domain)"/>
    <property type="match status" value="1"/>
</dbReference>
<evidence type="ECO:0000259" key="2">
    <source>
        <dbReference type="Pfam" id="PF18962"/>
    </source>
</evidence>
<dbReference type="Proteomes" id="UP000199437">
    <property type="component" value="Unassembled WGS sequence"/>
</dbReference>
<dbReference type="InterPro" id="IPR026444">
    <property type="entry name" value="Secre_tail"/>
</dbReference>
<dbReference type="NCBIfam" id="TIGR04183">
    <property type="entry name" value="Por_Secre_tail"/>
    <property type="match status" value="1"/>
</dbReference>
<proteinExistence type="predicted"/>
<evidence type="ECO:0000313" key="3">
    <source>
        <dbReference type="EMBL" id="SEV95292.1"/>
    </source>
</evidence>
<dbReference type="Pfam" id="PF18962">
    <property type="entry name" value="Por_Secre_tail"/>
    <property type="match status" value="1"/>
</dbReference>
<name>A0A1I0N2L8_9BACT</name>
<organism evidence="3 4">
    <name type="scientific">Roseivirga pacifica</name>
    <dbReference type="NCBI Taxonomy" id="1267423"/>
    <lineage>
        <taxon>Bacteria</taxon>
        <taxon>Pseudomonadati</taxon>
        <taxon>Bacteroidota</taxon>
        <taxon>Cytophagia</taxon>
        <taxon>Cytophagales</taxon>
        <taxon>Roseivirgaceae</taxon>
        <taxon>Roseivirga</taxon>
    </lineage>
</organism>
<reference evidence="4" key="1">
    <citation type="submission" date="2016-10" db="EMBL/GenBank/DDBJ databases">
        <authorList>
            <person name="Varghese N."/>
            <person name="Submissions S."/>
        </authorList>
    </citation>
    <scope>NUCLEOTIDE SEQUENCE [LARGE SCALE GENOMIC DNA]</scope>
    <source>
        <strain evidence="4">CGMCC 1.12402</strain>
    </source>
</reference>
<dbReference type="SUPFAM" id="SSF55486">
    <property type="entry name" value="Metalloproteases ('zincins'), catalytic domain"/>
    <property type="match status" value="1"/>
</dbReference>
<gene>
    <name evidence="3" type="ORF">SAMN05216290_0886</name>
</gene>
<accession>A0A1I0N2L8</accession>
<dbReference type="Gene3D" id="2.60.120.260">
    <property type="entry name" value="Galactose-binding domain-like"/>
    <property type="match status" value="1"/>
</dbReference>
<dbReference type="EMBL" id="FOIR01000001">
    <property type="protein sequence ID" value="SEV95292.1"/>
    <property type="molecule type" value="Genomic_DNA"/>
</dbReference>
<feature type="chain" id="PRO_5011531823" evidence="1">
    <location>
        <begin position="20"/>
        <end position="1121"/>
    </location>
</feature>
<dbReference type="OrthoDB" id="614750at2"/>
<sequence>MKKLLLLIILAAFCTPSFSQKMERLDKEVKIICYASEESPGTRYFGRFEHKPSISKYAEFSTTAEQAGGATIEVTYNGFSEEAQEAFQKAIDIWSQLISSDVVIRVNATWSQLDEGTLGSAIWNTAYRNFDGAKELDVWYPVALAEKMAGVDLNGTDEADIVANFNKGANWYLGTDGNPALDQYDLVSVVLHELGHGLGFVDSFDYSEDSEEGSFGINDFPFIYDLSVENAQGQPLVELVNEPADLGTALTSNSVFFNSLTAVANDGVRPKLYAPATWSGGSSIAHLNEGTYPSGSANSLMTPQIGANEVIHDPGPITLNMFGDMGWETTYIDNITRPNTENSQADTYTITAEVVSDVGYNPEGVQLYYSTDAFANDTTVVQMTATGNGNEFTAEINSTKTEGQVYTYFFKVEDIKERIFNSPSLLLADRYYSFSTGSDTEAPVITHVAPNFIRTTDTQLKLEATVTDFLPVEVSLEYFVNSEPSQTADFILSDADANLFSTQIDLSNFNLQEGSTFSYKITATDESNNQNTATNPETGFTELNVVSTPDPASFFFTDFNDITAAADEFFNSANFTVKEESGFSNGALHSDHPYADGTGANDESNYTIELKTPIILNDGEAIISFDEVVLVEPGEATSEFGDSGYYDYVIVEGSKDGGSTWLPLADGYDSRAITAWSTLYNNNIDVDNNSTAVGDESLYRSRSIDMLGNGNFSAGDEIFIRFRLFADQAAHGWGWAIDNLNVQLDLEAPVIVHNHLNYLTSLDNLEISATVTDNFDVDSVGLKVFVNDLEQPNIQMTNTESNQYRALIDISSLQVGDVIRYRLAAFDTKEPEANASYIPGEDSFLELPIIAFSDAQATYSNDFNTSTEDFVGNFFSIATPSGFSDGAIHSTHPYPLAFGSNGRSAFTYMLKTPIIVSETKPLVSYDEVLLIDSSSDYAAFEASKDGGETWFEVESYETSDEPNLWLPVYQAGNNGEAALLKNRIVRLTDSPQIAVGDEILIRFKIDRRSTAAGWGWAIDNLEVQTEVITSLEDNGEIKLANIYPNPIKNGNLNIQIADVGATAIDYSIVTMSGQEKLQGNNLTLDQDQKASIDVSTLPSGLFMLKVVHKGRAKVYKVLKQD</sequence>
<dbReference type="STRING" id="1267423.SAMN05216290_0886"/>
<protein>
    <submittedName>
        <fullName evidence="3">Por secretion system C-terminal sorting domain-containing protein</fullName>
    </submittedName>
</protein>
<keyword evidence="4" id="KW-1185">Reference proteome</keyword>
<keyword evidence="1" id="KW-0732">Signal</keyword>
<evidence type="ECO:0000313" key="4">
    <source>
        <dbReference type="Proteomes" id="UP000199437"/>
    </source>
</evidence>
<dbReference type="RefSeq" id="WP_090257236.1">
    <property type="nucleotide sequence ID" value="NZ_FOIR01000001.1"/>
</dbReference>
<feature type="domain" description="Secretion system C-terminal sorting" evidence="2">
    <location>
        <begin position="1042"/>
        <end position="1116"/>
    </location>
</feature>
<dbReference type="InterPro" id="IPR024079">
    <property type="entry name" value="MetalloPept_cat_dom_sf"/>
</dbReference>